<dbReference type="Pfam" id="PF13400">
    <property type="entry name" value="Tad"/>
    <property type="match status" value="1"/>
</dbReference>
<keyword evidence="1" id="KW-0812">Transmembrane</keyword>
<accession>A0A066RIG9</accession>
<comment type="caution">
    <text evidence="3">The sequence shown here is derived from an EMBL/GenBank/DDBJ whole genome shotgun (WGS) entry which is preliminary data.</text>
</comment>
<keyword evidence="4" id="KW-1185">Reference proteome</keyword>
<protein>
    <recommendedName>
        <fullName evidence="2">Putative Flp pilus-assembly TadG-like N-terminal domain-containing protein</fullName>
    </recommendedName>
</protein>
<dbReference type="Proteomes" id="UP000027192">
    <property type="component" value="Unassembled WGS sequence"/>
</dbReference>
<evidence type="ECO:0000313" key="4">
    <source>
        <dbReference type="Proteomes" id="UP000027192"/>
    </source>
</evidence>
<keyword evidence="1" id="KW-0472">Membrane</keyword>
<name>A0A066RIG9_9GAMM</name>
<reference evidence="3 4" key="1">
    <citation type="submission" date="2014-04" db="EMBL/GenBank/DDBJ databases">
        <title>Draft genome sequence of Photobacterium halotolerans S2753: a solonamide, ngercheumicin and holomycin producer.</title>
        <authorList>
            <person name="Machado H.R."/>
            <person name="Gram L."/>
        </authorList>
    </citation>
    <scope>NUCLEOTIDE SEQUENCE [LARGE SCALE GENOMIC DNA]</scope>
    <source>
        <strain evidence="3 4">S2753</strain>
    </source>
</reference>
<evidence type="ECO:0000313" key="3">
    <source>
        <dbReference type="EMBL" id="KDM90124.1"/>
    </source>
</evidence>
<proteinExistence type="predicted"/>
<organism evidence="3 4">
    <name type="scientific">Photobacterium galatheae</name>
    <dbReference type="NCBI Taxonomy" id="1654360"/>
    <lineage>
        <taxon>Bacteria</taxon>
        <taxon>Pseudomonadati</taxon>
        <taxon>Pseudomonadota</taxon>
        <taxon>Gammaproteobacteria</taxon>
        <taxon>Vibrionales</taxon>
        <taxon>Vibrionaceae</taxon>
        <taxon>Photobacterium</taxon>
    </lineage>
</organism>
<keyword evidence="1" id="KW-1133">Transmembrane helix</keyword>
<evidence type="ECO:0000259" key="2">
    <source>
        <dbReference type="Pfam" id="PF13400"/>
    </source>
</evidence>
<sequence length="595" mass="61555">MLRASGGQGASMSRQRGAVGPGLILLMISMVLFLSLAVDTGRIYMEKRQLQKQADLAALSLSRSGCYLDGSTDEKAQALITQIKSNLQDNGFDPDANQYEVLFGAASLNQTDSRWEFDPDNAVKSAGKVTLKKTVPASILTQIASGENVTLSASATVMKRMNVGFGVGSRTIDVDLTNSVLGAALGGNLAVASYQGLADTKVRLAGLLSAMNDMGLLAVDLSAGTLEEVLDTQLTVAQFIEANILAVSGDAVLDADVLPALNQMDSLAKLSSLSLTLSDIIKLAAGSNEEMNDEIRRAALMSKIALFDLVSGAIYAANQDNFLLIPGLDADLGVAGLAVALKVIEPPQFNFGKLPASSDAEYVASAKTAQVELKLKATLLDGGLDLGVIALNVGTIGIHATVAEAETRLLDVDSCSYSGDGMTFDFATKPSVATIQVGDGGAVGDSGDFGDPANPIAITATVLGLNVGVSAAVDVPVSSTSFVEHTESVDPDSELPQIVGESIAPETSQTLSDTFDSLENDNITLQVTGLGVLSYLLDGILNALVSGLLPIIFNLLDALLLDVLDALLTNVLGIQVGTADVFVSSIDVEGGGLIQ</sequence>
<feature type="transmembrane region" description="Helical" evidence="1">
    <location>
        <begin position="20"/>
        <end position="38"/>
    </location>
</feature>
<dbReference type="EMBL" id="JMIB01000038">
    <property type="protein sequence ID" value="KDM90124.1"/>
    <property type="molecule type" value="Genomic_DNA"/>
</dbReference>
<feature type="domain" description="Putative Flp pilus-assembly TadG-like N-terminal" evidence="2">
    <location>
        <begin position="20"/>
        <end position="60"/>
    </location>
</feature>
<gene>
    <name evidence="3" type="ORF">EA58_19515</name>
</gene>
<dbReference type="InterPro" id="IPR028087">
    <property type="entry name" value="Tad_N"/>
</dbReference>
<evidence type="ECO:0000256" key="1">
    <source>
        <dbReference type="SAM" id="Phobius"/>
    </source>
</evidence>
<dbReference type="AlphaFoldDB" id="A0A066RIG9"/>
<dbReference type="STRING" id="1654360.EA58_19515"/>
<dbReference type="RefSeq" id="WP_036756298.1">
    <property type="nucleotide sequence ID" value="NZ_JAGSGC010000026.1"/>
</dbReference>